<dbReference type="Proteomes" id="UP000430564">
    <property type="component" value="Unassembled WGS sequence"/>
</dbReference>
<evidence type="ECO:0000313" key="4">
    <source>
        <dbReference type="EMBL" id="KAB7655889.1"/>
    </source>
</evidence>
<evidence type="ECO:0000256" key="1">
    <source>
        <dbReference type="ARBA" id="ARBA00005622"/>
    </source>
</evidence>
<dbReference type="InterPro" id="IPR000801">
    <property type="entry name" value="Esterase-like"/>
</dbReference>
<sequence>MLRQILLTLALAASGLFPAALSAAPGDLSVLSSPTSQPIILGEKHRFHSGLLNEEREYWLRIPPAYAQRTLPQEVTVFFVLDAEKYFPFAAASAAWLEDPRISGLGPCVVVGVVSGNPIEDFTPTPSNADEEGNVHENAKPRGGGAEGFYHFLTTELKNAIELNLPQQLKVKRRIIAGEGLGGLFVLHALLHHPESFDGYAVLDPALWWDKGALLRRALKAGARTAKDPKPAFYGTFINDDGSQFEQGSESAFRSEAVPLLEEQGIRTEIVTYAGITDESIAPKVLYDALKALYPAENPPAPAP</sequence>
<name>A0A6I1EIF9_9BURK</name>
<dbReference type="InterPro" id="IPR052558">
    <property type="entry name" value="Siderophore_Hydrolase_D"/>
</dbReference>
<comment type="similarity">
    <text evidence="1">Belongs to the esterase D family.</text>
</comment>
<feature type="signal peptide" evidence="3">
    <location>
        <begin position="1"/>
        <end position="23"/>
    </location>
</feature>
<dbReference type="PANTHER" id="PTHR40841">
    <property type="entry name" value="SIDEROPHORE TRIACETYLFUSARININE C ESTERASE"/>
    <property type="match status" value="1"/>
</dbReference>
<dbReference type="SUPFAM" id="SSF53474">
    <property type="entry name" value="alpha/beta-Hydrolases"/>
    <property type="match status" value="1"/>
</dbReference>
<dbReference type="GO" id="GO:0016788">
    <property type="term" value="F:hydrolase activity, acting on ester bonds"/>
    <property type="evidence" value="ECO:0007669"/>
    <property type="project" value="TreeGrafter"/>
</dbReference>
<evidence type="ECO:0000313" key="5">
    <source>
        <dbReference type="Proteomes" id="UP000430564"/>
    </source>
</evidence>
<feature type="chain" id="PRO_5026252322" evidence="3">
    <location>
        <begin position="24"/>
        <end position="304"/>
    </location>
</feature>
<evidence type="ECO:0000256" key="2">
    <source>
        <dbReference type="ARBA" id="ARBA00022801"/>
    </source>
</evidence>
<proteinExistence type="inferred from homology"/>
<gene>
    <name evidence="4" type="ORF">GBM95_09310</name>
</gene>
<keyword evidence="3" id="KW-0732">Signal</keyword>
<accession>A0A6I1EIF9</accession>
<dbReference type="PANTHER" id="PTHR40841:SF2">
    <property type="entry name" value="SIDEROPHORE-DEGRADING ESTERASE (EUROFUNG)"/>
    <property type="match status" value="1"/>
</dbReference>
<dbReference type="InterPro" id="IPR029058">
    <property type="entry name" value="AB_hydrolase_fold"/>
</dbReference>
<reference evidence="4 5" key="1">
    <citation type="submission" date="2019-10" db="EMBL/GenBank/DDBJ databases">
        <title>Genome diversity of Sutterella seckii.</title>
        <authorList>
            <person name="Chaplin A.V."/>
            <person name="Sokolova S.R."/>
            <person name="Mosin K.A."/>
            <person name="Ivanova E.L."/>
            <person name="Kochetkova T.O."/>
            <person name="Goltsov A.Y."/>
            <person name="Trofimov D.Y."/>
            <person name="Efimov B.A."/>
        </authorList>
    </citation>
    <scope>NUCLEOTIDE SEQUENCE [LARGE SCALE GENOMIC DNA]</scope>
    <source>
        <strain evidence="4 5">ASD393</strain>
    </source>
</reference>
<dbReference type="Gene3D" id="3.40.50.1820">
    <property type="entry name" value="alpha/beta hydrolase"/>
    <property type="match status" value="1"/>
</dbReference>
<dbReference type="EMBL" id="WEHX01000079">
    <property type="protein sequence ID" value="KAB7655889.1"/>
    <property type="molecule type" value="Genomic_DNA"/>
</dbReference>
<dbReference type="RefSeq" id="WP_152158855.1">
    <property type="nucleotide sequence ID" value="NZ_WEHX01000079.1"/>
</dbReference>
<evidence type="ECO:0000256" key="3">
    <source>
        <dbReference type="SAM" id="SignalP"/>
    </source>
</evidence>
<organism evidence="4 5">
    <name type="scientific">Sutterella seckii</name>
    <dbReference type="NCBI Taxonomy" id="1944635"/>
    <lineage>
        <taxon>Bacteria</taxon>
        <taxon>Pseudomonadati</taxon>
        <taxon>Pseudomonadota</taxon>
        <taxon>Betaproteobacteria</taxon>
        <taxon>Burkholderiales</taxon>
        <taxon>Sutterellaceae</taxon>
        <taxon>Sutterella</taxon>
    </lineage>
</organism>
<dbReference type="Pfam" id="PF00756">
    <property type="entry name" value="Esterase"/>
    <property type="match status" value="1"/>
</dbReference>
<dbReference type="AlphaFoldDB" id="A0A6I1EIF9"/>
<comment type="caution">
    <text evidence="4">The sequence shown here is derived from an EMBL/GenBank/DDBJ whole genome shotgun (WGS) entry which is preliminary data.</text>
</comment>
<dbReference type="OrthoDB" id="9784036at2"/>
<keyword evidence="2 4" id="KW-0378">Hydrolase</keyword>
<protein>
    <submittedName>
        <fullName evidence="4">Alpha/beta hydrolase</fullName>
    </submittedName>
</protein>